<evidence type="ECO:0000313" key="2">
    <source>
        <dbReference type="Proteomes" id="UP000886520"/>
    </source>
</evidence>
<evidence type="ECO:0000313" key="1">
    <source>
        <dbReference type="EMBL" id="KAI5069817.1"/>
    </source>
</evidence>
<sequence length="109" mass="12009">MQLVVLLTVPEGALSPPKDAPFAAPRPHTLLMRPPQNLAFRFSVAYSPGHTLHNHHHLLTVPFRSSPPWNVLACFPKRAHRSLNAMAPPPVRLLLLQPPLFALAWPPGG</sequence>
<dbReference type="Proteomes" id="UP000886520">
    <property type="component" value="Chromosome 15"/>
</dbReference>
<keyword evidence="2" id="KW-1185">Reference proteome</keyword>
<reference evidence="1" key="1">
    <citation type="submission" date="2021-01" db="EMBL/GenBank/DDBJ databases">
        <title>Adiantum capillus-veneris genome.</title>
        <authorList>
            <person name="Fang Y."/>
            <person name="Liao Q."/>
        </authorList>
    </citation>
    <scope>NUCLEOTIDE SEQUENCE</scope>
    <source>
        <strain evidence="1">H3</strain>
        <tissue evidence="1">Leaf</tissue>
    </source>
</reference>
<accession>A0A9D4ZD89</accession>
<gene>
    <name evidence="1" type="ORF">GOP47_0016118</name>
</gene>
<protein>
    <submittedName>
        <fullName evidence="1">Uncharacterized protein</fullName>
    </submittedName>
</protein>
<dbReference type="EMBL" id="JABFUD020000015">
    <property type="protein sequence ID" value="KAI5069817.1"/>
    <property type="molecule type" value="Genomic_DNA"/>
</dbReference>
<organism evidence="1 2">
    <name type="scientific">Adiantum capillus-veneris</name>
    <name type="common">Maidenhair fern</name>
    <dbReference type="NCBI Taxonomy" id="13818"/>
    <lineage>
        <taxon>Eukaryota</taxon>
        <taxon>Viridiplantae</taxon>
        <taxon>Streptophyta</taxon>
        <taxon>Embryophyta</taxon>
        <taxon>Tracheophyta</taxon>
        <taxon>Polypodiopsida</taxon>
        <taxon>Polypodiidae</taxon>
        <taxon>Polypodiales</taxon>
        <taxon>Pteridineae</taxon>
        <taxon>Pteridaceae</taxon>
        <taxon>Vittarioideae</taxon>
        <taxon>Adiantum</taxon>
    </lineage>
</organism>
<name>A0A9D4ZD89_ADICA</name>
<proteinExistence type="predicted"/>
<feature type="non-terminal residue" evidence="1">
    <location>
        <position position="109"/>
    </location>
</feature>
<comment type="caution">
    <text evidence="1">The sequence shown here is derived from an EMBL/GenBank/DDBJ whole genome shotgun (WGS) entry which is preliminary data.</text>
</comment>
<dbReference type="AlphaFoldDB" id="A0A9D4ZD89"/>